<feature type="region of interest" description="Disordered" evidence="20">
    <location>
        <begin position="718"/>
        <end position="754"/>
    </location>
</feature>
<evidence type="ECO:0000256" key="3">
    <source>
        <dbReference type="ARBA" id="ARBA00004286"/>
    </source>
</evidence>
<evidence type="ECO:0000256" key="10">
    <source>
        <dbReference type="ARBA" id="ARBA00022737"/>
    </source>
</evidence>
<dbReference type="InterPro" id="IPR002110">
    <property type="entry name" value="Ankyrin_rpt"/>
</dbReference>
<evidence type="ECO:0000256" key="17">
    <source>
        <dbReference type="ARBA" id="ARBA00023242"/>
    </source>
</evidence>
<dbReference type="GO" id="GO:0044231">
    <property type="term" value="C:host cell presynaptic membrane"/>
    <property type="evidence" value="ECO:0007669"/>
    <property type="project" value="UniProtKB-KW"/>
</dbReference>
<dbReference type="GO" id="GO:0043596">
    <property type="term" value="C:nuclear replication fork"/>
    <property type="evidence" value="ECO:0007669"/>
    <property type="project" value="TreeGrafter"/>
</dbReference>
<evidence type="ECO:0000256" key="20">
    <source>
        <dbReference type="SAM" id="MobiDB-lite"/>
    </source>
</evidence>
<evidence type="ECO:0000256" key="1">
    <source>
        <dbReference type="ARBA" id="ARBA00004123"/>
    </source>
</evidence>
<organism evidence="21">
    <name type="scientific">Ixodes ricinus</name>
    <name type="common">Common tick</name>
    <name type="synonym">Acarus ricinus</name>
    <dbReference type="NCBI Taxonomy" id="34613"/>
    <lineage>
        <taxon>Eukaryota</taxon>
        <taxon>Metazoa</taxon>
        <taxon>Ecdysozoa</taxon>
        <taxon>Arthropoda</taxon>
        <taxon>Chelicerata</taxon>
        <taxon>Arachnida</taxon>
        <taxon>Acari</taxon>
        <taxon>Parasitiformes</taxon>
        <taxon>Ixodida</taxon>
        <taxon>Ixodoidea</taxon>
        <taxon>Ixodidae</taxon>
        <taxon>Ixodinae</taxon>
        <taxon>Ixodes</taxon>
    </lineage>
</organism>
<keyword evidence="18" id="KW-1053">Target membrane</keyword>
<keyword evidence="10" id="KW-0677">Repeat</keyword>
<keyword evidence="12" id="KW-0802">TPR repeat</keyword>
<feature type="repeat" description="ANK" evidence="19">
    <location>
        <begin position="583"/>
        <end position="615"/>
    </location>
</feature>
<keyword evidence="7" id="KW-0268">Exocytosis</keyword>
<evidence type="ECO:0000256" key="7">
    <source>
        <dbReference type="ARBA" id="ARBA00022483"/>
    </source>
</evidence>
<evidence type="ECO:0000256" key="19">
    <source>
        <dbReference type="PROSITE-ProRule" id="PRU00023"/>
    </source>
</evidence>
<keyword evidence="17" id="KW-0539">Nucleus</keyword>
<name>A0A147BJ70_IXORI</name>
<keyword evidence="13" id="KW-0156">Chromatin regulator</keyword>
<evidence type="ECO:0000256" key="16">
    <source>
        <dbReference type="ARBA" id="ARBA00023204"/>
    </source>
</evidence>
<keyword evidence="8" id="KW-0472">Membrane</keyword>
<dbReference type="GO" id="GO:0031297">
    <property type="term" value="P:replication fork processing"/>
    <property type="evidence" value="ECO:0007669"/>
    <property type="project" value="TreeGrafter"/>
</dbReference>
<keyword evidence="8" id="KW-1052">Target cell membrane</keyword>
<feature type="repeat" description="ANK" evidence="19">
    <location>
        <begin position="514"/>
        <end position="546"/>
    </location>
</feature>
<keyword evidence="11" id="KW-0227">DNA damage</keyword>
<dbReference type="Pfam" id="PF13516">
    <property type="entry name" value="LRR_6"/>
    <property type="match status" value="1"/>
</dbReference>
<feature type="compositionally biased region" description="Basic and acidic residues" evidence="20">
    <location>
        <begin position="498"/>
        <end position="521"/>
    </location>
</feature>
<evidence type="ECO:0000256" key="18">
    <source>
        <dbReference type="ARBA" id="ARBA00023298"/>
    </source>
</evidence>
<dbReference type="InterPro" id="IPR032675">
    <property type="entry name" value="LRR_dom_sf"/>
</dbReference>
<dbReference type="GO" id="GO:0006887">
    <property type="term" value="P:exocytosis"/>
    <property type="evidence" value="ECO:0007669"/>
    <property type="project" value="UniProtKB-KW"/>
</dbReference>
<dbReference type="GO" id="GO:0006325">
    <property type="term" value="P:chromatin organization"/>
    <property type="evidence" value="ECO:0007669"/>
    <property type="project" value="UniProtKB-KW"/>
</dbReference>
<dbReference type="SUPFAM" id="SSF48452">
    <property type="entry name" value="TPR-like"/>
    <property type="match status" value="3"/>
</dbReference>
<evidence type="ECO:0000313" key="21">
    <source>
        <dbReference type="EMBL" id="JAR90827.1"/>
    </source>
</evidence>
<dbReference type="SMART" id="SM00028">
    <property type="entry name" value="TPR"/>
    <property type="match status" value="6"/>
</dbReference>
<dbReference type="PANTHER" id="PTHR46358:SF1">
    <property type="entry name" value="TONSOKU-LIKE PROTEIN"/>
    <property type="match status" value="1"/>
</dbReference>
<dbReference type="Pfam" id="PF13857">
    <property type="entry name" value="Ank_5"/>
    <property type="match status" value="1"/>
</dbReference>
<feature type="compositionally biased region" description="Acidic residues" evidence="20">
    <location>
        <begin position="474"/>
        <end position="496"/>
    </location>
</feature>
<sequence>MSKKDLRTIDRDKCRAKSENQLRAVYDLCLYKSDLLRAKGDSDDALEEITEALSLCDQIPDSELDRALAYRKMGECLVDLQRYDDAKRHLKQYLDIAKSADSVLEQQRAWATLARCYFVHLQDGMSATGSKATELRRKALNANLRSLQLVEKLTDAVSERERAEMTGRIFLNLALLRESDEDEAAMESYQKALYIFTKHKLHEDLCRCLNSLSNAHLRMGNDTEALVIAGRLLDLGRQLKRPDVKCDAQFLRGAALIHTGDWEAARSAFKRAHKQKLPAEEDRARARRYLKLSCVLRECELKLRDEADPAKRSEVFEKLGDVLSRCGLYRPALKQYVNAADEATKAGASNRKMGELYASLAETCKDVGDFGSALTYYRKELTYRDDDPKEAALTHLNVARVLLKKGMKSEQADVRRALVQAVELSRKAGKLSLELECLEELGNVEGGIRDPELGSRLRELQSRNVDSQTSGSDGESDLSDVQLDDISDTDESDPEFQDTVRRPCKRVEDKRNNKGESPLHRACIEGKPDRVQNLLKMGHSVNVRDHAGWQPLHEAANHGYLKIVQMLVEAGAKVNDPGGAECSRLTPLHDAAGNGHAEVILYLLERGANAAAKSVHGKTPLDCLREWMCENSSELDDSARRVVEEAKLRLKERCSKCEESTNSVTPSCSVFRADTSGRTEDDKPTKESISDSEPKQPSGWVYEEDYVWLEDDLAKPAAKPRHLAQTTLPVTRKKRSRSSSHFPQPRSTKSMRYNKDDDVGIVVPSEDHCQGNFDDEEDSCSHSLLEKSVMVQPQPSMIPASSSLRVRIEDKPFFIPIPPGMAAKKTIQWLATEAAERYLHLVGVKPVLRLTLSDGALLGPSDTLDCLLHLPSTEIVGEVDSWDMPALPERYVGECDRKGVPPCPNLLPVLRDCEARRDFSLRFSNGVRHLDLVFRALRHQPLLGTFDISGTALSPTSVLALAACLPTLESLNCLVLRCTCLVPDYVKIVSDALQRSKSKLALTELDLSYNPIGRDGMSPLAQLLSDCPKLKVLRLDACKIADPGLVLQGVSTLERLYVGHNPLDRAGLESLAAVFGSNRLKVLDVTNSFPAVGSGLGRLVGSIFSRPDCCLVEARLSCCNLVNDDLEHLFCVPSGTLTKLDLTGNPGLTYAAVNELSSKLVNVRIAADGCK</sequence>
<reference evidence="21" key="1">
    <citation type="journal article" date="2018" name="PLoS Negl. Trop. Dis.">
        <title>Sialome diversity of ticks revealed by RNAseq of single tick salivary glands.</title>
        <authorList>
            <person name="Perner J."/>
            <person name="Kropackova S."/>
            <person name="Kopacek P."/>
            <person name="Ribeiro J.M."/>
        </authorList>
    </citation>
    <scope>NUCLEOTIDE SEQUENCE</scope>
    <source>
        <strain evidence="21">Siblings of single egg batch collected in Ceske Budejovice</strain>
        <tissue evidence="21">Salivary glands</tissue>
    </source>
</reference>
<keyword evidence="6" id="KW-0158">Chromosome</keyword>
<evidence type="ECO:0000256" key="6">
    <source>
        <dbReference type="ARBA" id="ARBA00022454"/>
    </source>
</evidence>
<dbReference type="PROSITE" id="PS50297">
    <property type="entry name" value="ANK_REP_REGION"/>
    <property type="match status" value="3"/>
</dbReference>
<protein>
    <recommendedName>
        <fullName evidence="5">Tonsoku-like protein</fullName>
    </recommendedName>
</protein>
<comment type="subcellular location">
    <subcellularLocation>
        <location evidence="3">Chromosome</location>
    </subcellularLocation>
    <subcellularLocation>
        <location evidence="1">Nucleus</location>
    </subcellularLocation>
    <subcellularLocation>
        <location evidence="2">Target cell membrane</location>
    </subcellularLocation>
</comment>
<dbReference type="Pfam" id="PF12796">
    <property type="entry name" value="Ank_2"/>
    <property type="match status" value="1"/>
</dbReference>
<dbReference type="AlphaFoldDB" id="A0A147BJ70"/>
<dbReference type="InterPro" id="IPR011990">
    <property type="entry name" value="TPR-like_helical_dom_sf"/>
</dbReference>
<dbReference type="SMART" id="SM00248">
    <property type="entry name" value="ANK"/>
    <property type="match status" value="3"/>
</dbReference>
<evidence type="ECO:0000256" key="12">
    <source>
        <dbReference type="ARBA" id="ARBA00022803"/>
    </source>
</evidence>
<comment type="similarity">
    <text evidence="4">Belongs to the Tonsoku family.</text>
</comment>
<feature type="compositionally biased region" description="Polar residues" evidence="20">
    <location>
        <begin position="739"/>
        <end position="751"/>
    </location>
</feature>
<dbReference type="GO" id="GO:0044218">
    <property type="term" value="C:other organism cell membrane"/>
    <property type="evidence" value="ECO:0007669"/>
    <property type="project" value="UniProtKB-KW"/>
</dbReference>
<keyword evidence="14" id="KW-0638">Presynaptic neurotoxin</keyword>
<keyword evidence="16" id="KW-0234">DNA repair</keyword>
<evidence type="ECO:0000256" key="15">
    <source>
        <dbReference type="ARBA" id="ARBA00023043"/>
    </source>
</evidence>
<dbReference type="InterPro" id="IPR019734">
    <property type="entry name" value="TPR_rpt"/>
</dbReference>
<evidence type="ECO:0000256" key="4">
    <source>
        <dbReference type="ARBA" id="ARBA00010999"/>
    </source>
</evidence>
<feature type="compositionally biased region" description="Polar residues" evidence="20">
    <location>
        <begin position="462"/>
        <end position="473"/>
    </location>
</feature>
<keyword evidence="9" id="KW-0433">Leucine-rich repeat</keyword>
<proteinExistence type="inferred from homology"/>
<feature type="compositionally biased region" description="Basic and acidic residues" evidence="20">
    <location>
        <begin position="675"/>
        <end position="694"/>
    </location>
</feature>
<feature type="repeat" description="ANK" evidence="19">
    <location>
        <begin position="547"/>
        <end position="579"/>
    </location>
</feature>
<accession>A0A147BJ70</accession>
<evidence type="ECO:0000256" key="2">
    <source>
        <dbReference type="ARBA" id="ARBA00004175"/>
    </source>
</evidence>
<dbReference type="InterPro" id="IPR001611">
    <property type="entry name" value="Leu-rich_rpt"/>
</dbReference>
<keyword evidence="15 19" id="KW-0040">ANK repeat</keyword>
<dbReference type="Pfam" id="PF13424">
    <property type="entry name" value="TPR_12"/>
    <property type="match status" value="1"/>
</dbReference>
<dbReference type="SUPFAM" id="SSF48403">
    <property type="entry name" value="Ankyrin repeat"/>
    <property type="match status" value="1"/>
</dbReference>
<dbReference type="InterPro" id="IPR052311">
    <property type="entry name" value="MMS22L-TONSL_complex_comp"/>
</dbReference>
<dbReference type="Gene3D" id="3.80.10.10">
    <property type="entry name" value="Ribonuclease Inhibitor"/>
    <property type="match status" value="1"/>
</dbReference>
<dbReference type="EMBL" id="GEGO01004577">
    <property type="protein sequence ID" value="JAR90827.1"/>
    <property type="molecule type" value="Transcribed_RNA"/>
</dbReference>
<keyword evidence="14" id="KW-0528">Neurotoxin</keyword>
<dbReference type="PANTHER" id="PTHR46358">
    <property type="entry name" value="TONSOKU-LIKE PROTEIN"/>
    <property type="match status" value="1"/>
</dbReference>
<evidence type="ECO:0000256" key="11">
    <source>
        <dbReference type="ARBA" id="ARBA00022763"/>
    </source>
</evidence>
<dbReference type="InterPro" id="IPR036770">
    <property type="entry name" value="Ankyrin_rpt-contain_sf"/>
</dbReference>
<dbReference type="PROSITE" id="PS50088">
    <property type="entry name" value="ANK_REPEAT"/>
    <property type="match status" value="3"/>
</dbReference>
<evidence type="ECO:0000256" key="8">
    <source>
        <dbReference type="ARBA" id="ARBA00022537"/>
    </source>
</evidence>
<dbReference type="SMART" id="SM00368">
    <property type="entry name" value="LRR_RI"/>
    <property type="match status" value="3"/>
</dbReference>
<evidence type="ECO:0000256" key="9">
    <source>
        <dbReference type="ARBA" id="ARBA00022614"/>
    </source>
</evidence>
<feature type="region of interest" description="Disordered" evidence="20">
    <location>
        <begin position="461"/>
        <end position="521"/>
    </location>
</feature>
<feature type="region of interest" description="Disordered" evidence="20">
    <location>
        <begin position="660"/>
        <end position="698"/>
    </location>
</feature>
<evidence type="ECO:0000256" key="13">
    <source>
        <dbReference type="ARBA" id="ARBA00022853"/>
    </source>
</evidence>
<evidence type="ECO:0000256" key="14">
    <source>
        <dbReference type="ARBA" id="ARBA00023028"/>
    </source>
</evidence>
<keyword evidence="14" id="KW-0800">Toxin</keyword>
<evidence type="ECO:0000256" key="5">
    <source>
        <dbReference type="ARBA" id="ARBA00017829"/>
    </source>
</evidence>
<dbReference type="Gene3D" id="1.25.40.10">
    <property type="entry name" value="Tetratricopeptide repeat domain"/>
    <property type="match status" value="2"/>
</dbReference>
<dbReference type="Gene3D" id="1.25.40.20">
    <property type="entry name" value="Ankyrin repeat-containing domain"/>
    <property type="match status" value="1"/>
</dbReference>
<dbReference type="SUPFAM" id="SSF52047">
    <property type="entry name" value="RNI-like"/>
    <property type="match status" value="1"/>
</dbReference>
<dbReference type="GO" id="GO:0000724">
    <property type="term" value="P:double-strand break repair via homologous recombination"/>
    <property type="evidence" value="ECO:0007669"/>
    <property type="project" value="TreeGrafter"/>
</dbReference>